<organism evidence="9 10">
    <name type="scientific">Dongia soli</name>
    <dbReference type="NCBI Taxonomy" id="600628"/>
    <lineage>
        <taxon>Bacteria</taxon>
        <taxon>Pseudomonadati</taxon>
        <taxon>Pseudomonadota</taxon>
        <taxon>Alphaproteobacteria</taxon>
        <taxon>Rhodospirillales</taxon>
        <taxon>Dongiaceae</taxon>
        <taxon>Dongia</taxon>
    </lineage>
</organism>
<evidence type="ECO:0000256" key="1">
    <source>
        <dbReference type="ARBA" id="ARBA00004196"/>
    </source>
</evidence>
<evidence type="ECO:0000313" key="9">
    <source>
        <dbReference type="EMBL" id="MDY0881873.1"/>
    </source>
</evidence>
<feature type="region of interest" description="Disordered" evidence="6">
    <location>
        <begin position="271"/>
        <end position="310"/>
    </location>
</feature>
<feature type="domain" description="Cytochrome c-type biogenesis protein H TPR" evidence="8">
    <location>
        <begin position="134"/>
        <end position="251"/>
    </location>
</feature>
<dbReference type="InterPro" id="IPR011990">
    <property type="entry name" value="TPR-like_helical_dom_sf"/>
</dbReference>
<feature type="transmembrane region" description="Helical" evidence="7">
    <location>
        <begin position="91"/>
        <end position="110"/>
    </location>
</feature>
<dbReference type="RefSeq" id="WP_320506915.1">
    <property type="nucleotide sequence ID" value="NZ_JAXCLW010000001.1"/>
</dbReference>
<dbReference type="SMART" id="SM00028">
    <property type="entry name" value="TPR"/>
    <property type="match status" value="4"/>
</dbReference>
<evidence type="ECO:0000256" key="6">
    <source>
        <dbReference type="SAM" id="MobiDB-lite"/>
    </source>
</evidence>
<keyword evidence="4 5" id="KW-0802">TPR repeat</keyword>
<evidence type="ECO:0000313" key="10">
    <source>
        <dbReference type="Proteomes" id="UP001279642"/>
    </source>
</evidence>
<dbReference type="NCBIfam" id="TIGR03142">
    <property type="entry name" value="cytochro_ccmI"/>
    <property type="match status" value="1"/>
</dbReference>
<keyword evidence="7" id="KW-0472">Membrane</keyword>
<dbReference type="Pfam" id="PF23914">
    <property type="entry name" value="TPR_CcmH_CycH"/>
    <property type="match status" value="2"/>
</dbReference>
<dbReference type="InterPro" id="IPR017560">
    <property type="entry name" value="Cyt_c_biogenesis_CcmI"/>
</dbReference>
<dbReference type="PROSITE" id="PS50005">
    <property type="entry name" value="TPR"/>
    <property type="match status" value="1"/>
</dbReference>
<dbReference type="Gene3D" id="1.25.40.10">
    <property type="entry name" value="Tetratricopeptide repeat domain"/>
    <property type="match status" value="2"/>
</dbReference>
<dbReference type="InterPro" id="IPR019734">
    <property type="entry name" value="TPR_rpt"/>
</dbReference>
<dbReference type="Proteomes" id="UP001279642">
    <property type="component" value="Unassembled WGS sequence"/>
</dbReference>
<evidence type="ECO:0000256" key="5">
    <source>
        <dbReference type="PROSITE-ProRule" id="PRU00339"/>
    </source>
</evidence>
<proteinExistence type="predicted"/>
<dbReference type="InterPro" id="IPR056413">
    <property type="entry name" value="TPR_CcmH_CycH"/>
</dbReference>
<feature type="domain" description="Cytochrome c-type biogenesis protein H TPR" evidence="8">
    <location>
        <begin position="305"/>
        <end position="445"/>
    </location>
</feature>
<accession>A0ABU5E6R4</accession>
<keyword evidence="7" id="KW-1133">Transmembrane helix</keyword>
<reference evidence="9 10" key="1">
    <citation type="journal article" date="2016" name="Antonie Van Leeuwenhoek">
        <title>Dongia soli sp. nov., isolated from soil from Dokdo, Korea.</title>
        <authorList>
            <person name="Kim D.U."/>
            <person name="Lee H."/>
            <person name="Kim H."/>
            <person name="Kim S.G."/>
            <person name="Ka J.O."/>
        </authorList>
    </citation>
    <scope>NUCLEOTIDE SEQUENCE [LARGE SCALE GENOMIC DNA]</scope>
    <source>
        <strain evidence="9 10">D78</strain>
    </source>
</reference>
<keyword evidence="3" id="KW-0201">Cytochrome c-type biogenesis</keyword>
<dbReference type="PANTHER" id="PTHR47870:SF4">
    <property type="entry name" value="CYTOCHROME C-TYPE BIOGENESIS PROTEIN CYCH"/>
    <property type="match status" value="1"/>
</dbReference>
<dbReference type="InterPro" id="IPR051263">
    <property type="entry name" value="C-type_cytochrome_biogenesis"/>
</dbReference>
<dbReference type="SUPFAM" id="SSF48452">
    <property type="entry name" value="TPR-like"/>
    <property type="match status" value="1"/>
</dbReference>
<evidence type="ECO:0000256" key="2">
    <source>
        <dbReference type="ARBA" id="ARBA00022737"/>
    </source>
</evidence>
<evidence type="ECO:0000256" key="4">
    <source>
        <dbReference type="ARBA" id="ARBA00022803"/>
    </source>
</evidence>
<gene>
    <name evidence="9" type="primary">ccmI</name>
    <name evidence="9" type="ORF">SMD27_03390</name>
</gene>
<evidence type="ECO:0000256" key="7">
    <source>
        <dbReference type="SAM" id="Phobius"/>
    </source>
</evidence>
<sequence>MILFWIAAGIMTLVVAVILAAPLFDSRKTKSETAYALDVYRDQLAEIARDEQRGILNADQARAAQLEIERRILSLAAEPSLKAARPPSRPLVIAMAVLLPLLGVALYFGLGHPQLPGQPFAAREEGGAPSPAVIALREKLSVNPSDGQGWIDLGRLYLEQRQAQQASDAFARGIALGQQSASVYADYGRAAILLNNGQVAPEAEKLFHQALGLEPTEPTSRFFLALAKAQQGDLEAALTGWLALERDSPRDAPWRQSLSENIDKAAQQLGKDPATLPGREPGHEGGAAAQAGEGGEPSADAMQAAEQMTPEERGKFIQSMVDRLAARLKDQPNDLDGWLKLARAYTVLNQIPQAQDAWAKAAALAPGQLDVQLDYANALIAGRDDSDRYLPPAFIETVKRIRTLAPNNPLGLYYGGMVERVAGNTDAARGLWQQVLALLPDGSEQRAAMQREIDGLESKKPN</sequence>
<keyword evidence="7" id="KW-0812">Transmembrane</keyword>
<feature type="transmembrane region" description="Helical" evidence="7">
    <location>
        <begin position="6"/>
        <end position="24"/>
    </location>
</feature>
<comment type="caution">
    <text evidence="9">The sequence shown here is derived from an EMBL/GenBank/DDBJ whole genome shotgun (WGS) entry which is preliminary data.</text>
</comment>
<dbReference type="PANTHER" id="PTHR47870">
    <property type="entry name" value="CYTOCHROME C-TYPE BIOGENESIS PROTEIN CCMH"/>
    <property type="match status" value="1"/>
</dbReference>
<dbReference type="EMBL" id="JAXCLW010000001">
    <property type="protein sequence ID" value="MDY0881873.1"/>
    <property type="molecule type" value="Genomic_DNA"/>
</dbReference>
<comment type="subcellular location">
    <subcellularLocation>
        <location evidence="1">Cell envelope</location>
    </subcellularLocation>
</comment>
<evidence type="ECO:0000259" key="8">
    <source>
        <dbReference type="Pfam" id="PF23914"/>
    </source>
</evidence>
<evidence type="ECO:0000256" key="3">
    <source>
        <dbReference type="ARBA" id="ARBA00022748"/>
    </source>
</evidence>
<feature type="repeat" description="TPR" evidence="5">
    <location>
        <begin position="147"/>
        <end position="180"/>
    </location>
</feature>
<name>A0ABU5E6R4_9PROT</name>
<keyword evidence="10" id="KW-1185">Reference proteome</keyword>
<keyword evidence="2" id="KW-0677">Repeat</keyword>
<protein>
    <submittedName>
        <fullName evidence="9">C-type cytochrome biogenesis protein CcmI</fullName>
    </submittedName>
</protein>